<name>A0A382AHS5_9ZZZZ</name>
<dbReference type="SUPFAM" id="SSF51556">
    <property type="entry name" value="Metallo-dependent hydrolases"/>
    <property type="match status" value="1"/>
</dbReference>
<gene>
    <name evidence="3" type="ORF">METZ01_LOCUS153989</name>
</gene>
<dbReference type="GO" id="GO:0016787">
    <property type="term" value="F:hydrolase activity"/>
    <property type="evidence" value="ECO:0007669"/>
    <property type="project" value="InterPro"/>
</dbReference>
<protein>
    <recommendedName>
        <fullName evidence="2">Amidohydrolase-related domain-containing protein</fullName>
    </recommendedName>
</protein>
<reference evidence="3" key="1">
    <citation type="submission" date="2018-05" db="EMBL/GenBank/DDBJ databases">
        <authorList>
            <person name="Lanie J.A."/>
            <person name="Ng W.-L."/>
            <person name="Kazmierczak K.M."/>
            <person name="Andrzejewski T.M."/>
            <person name="Davidsen T.M."/>
            <person name="Wayne K.J."/>
            <person name="Tettelin H."/>
            <person name="Glass J.I."/>
            <person name="Rusch D."/>
            <person name="Podicherti R."/>
            <person name="Tsui H.-C.T."/>
            <person name="Winkler M.E."/>
        </authorList>
    </citation>
    <scope>NUCLEOTIDE SEQUENCE</scope>
</reference>
<evidence type="ECO:0000313" key="3">
    <source>
        <dbReference type="EMBL" id="SVB01135.1"/>
    </source>
</evidence>
<dbReference type="AlphaFoldDB" id="A0A382AHS5"/>
<feature type="non-terminal residue" evidence="3">
    <location>
        <position position="296"/>
    </location>
</feature>
<dbReference type="InterPro" id="IPR052350">
    <property type="entry name" value="Metallo-dep_Lactonases"/>
</dbReference>
<evidence type="ECO:0000256" key="1">
    <source>
        <dbReference type="ARBA" id="ARBA00038310"/>
    </source>
</evidence>
<accession>A0A382AHS5</accession>
<feature type="domain" description="Amidohydrolase-related" evidence="2">
    <location>
        <begin position="24"/>
        <end position="295"/>
    </location>
</feature>
<dbReference type="InterPro" id="IPR006680">
    <property type="entry name" value="Amidohydro-rel"/>
</dbReference>
<comment type="similarity">
    <text evidence="1">Belongs to the metallo-dependent hydrolases superfamily.</text>
</comment>
<dbReference type="PANTHER" id="PTHR43569">
    <property type="entry name" value="AMIDOHYDROLASE"/>
    <property type="match status" value="1"/>
</dbReference>
<dbReference type="InterPro" id="IPR032466">
    <property type="entry name" value="Metal_Hydrolase"/>
</dbReference>
<dbReference type="PANTHER" id="PTHR43569:SF1">
    <property type="entry name" value="BLL3371 PROTEIN"/>
    <property type="match status" value="1"/>
</dbReference>
<dbReference type="Gene3D" id="3.20.20.140">
    <property type="entry name" value="Metal-dependent hydrolases"/>
    <property type="match status" value="1"/>
</dbReference>
<dbReference type="Pfam" id="PF04909">
    <property type="entry name" value="Amidohydro_2"/>
    <property type="match status" value="1"/>
</dbReference>
<dbReference type="EMBL" id="UINC01025481">
    <property type="protein sequence ID" value="SVB01135.1"/>
    <property type="molecule type" value="Genomic_DNA"/>
</dbReference>
<proteinExistence type="inferred from homology"/>
<organism evidence="3">
    <name type="scientific">marine metagenome</name>
    <dbReference type="NCBI Taxonomy" id="408172"/>
    <lineage>
        <taxon>unclassified sequences</taxon>
        <taxon>metagenomes</taxon>
        <taxon>ecological metagenomes</taxon>
    </lineage>
</organism>
<evidence type="ECO:0000259" key="2">
    <source>
        <dbReference type="Pfam" id="PF04909"/>
    </source>
</evidence>
<sequence length="296" mass="33227">MTIATQQWLDQVTEDIIDPDRPICDPHHHLWDHANSRYLLDQLLLDLRSGHRIVSTVFVECSSMYRAGAIEAMQPLGETEFVNGIAAMSASGQYGEARVCAGIVGYADLTLGHEVGAVLDEHLRLSDRFRGIRHAVGWDASPQIRNSHTNPSERLLSDERFLKGFSELAKRGLSFDAWLYHPQLEELIVLADLFEDTIIILDHFGGPLGIGPYANQRPAIFEQWKRDIKALAKRANVVAKLGGLVMPINGFGFHKRDLPATSDELVASTQAYYRYMIDTFGADRCMFESNFPVDKQ</sequence>